<dbReference type="HOGENOM" id="CLU_1486731_0_0_3"/>
<dbReference type="RefSeq" id="WP_012594751.1">
    <property type="nucleotide sequence ID" value="NC_011726.1"/>
</dbReference>
<reference evidence="2" key="1">
    <citation type="journal article" date="2011" name="MBio">
        <title>Novel metabolic attributes of the genus Cyanothece, comprising a group of unicellular nitrogen-fixing Cyanobacteria.</title>
        <authorList>
            <person name="Bandyopadhyay A."/>
            <person name="Elvitigala T."/>
            <person name="Welsh E."/>
            <person name="Stockel J."/>
            <person name="Liberton M."/>
            <person name="Min H."/>
            <person name="Sherman L.A."/>
            <person name="Pakrasi H.B."/>
        </authorList>
    </citation>
    <scope>NUCLEOTIDE SEQUENCE [LARGE SCALE GENOMIC DNA]</scope>
    <source>
        <strain evidence="2">PCC 8801</strain>
    </source>
</reference>
<dbReference type="OrthoDB" id="431400at2"/>
<dbReference type="eggNOG" id="ENOG502Z8TS">
    <property type="taxonomic scope" value="Bacteria"/>
</dbReference>
<dbReference type="AlphaFoldDB" id="B7K4L3"/>
<dbReference type="STRING" id="41431.PCC8801_1421"/>
<evidence type="ECO:0000313" key="2">
    <source>
        <dbReference type="Proteomes" id="UP000008204"/>
    </source>
</evidence>
<sequence length="184" mass="21750">MNQGIQPLKAVWRKRLVRDLPHCDQQKSESILCWLLSHETETNSLSHDLASVNERLNYRYRILRQRYLYVDSHQAYGHLISRLGSVLVGIASVQRWMKQRFNSQHETLRLIQIVVQELLDNDVNLQKRIKPISRYTTDPSLHKALVFATVEEYCLQKVHNQPLLIHRLRQYLQSQLHPETHQAA</sequence>
<name>B7K4L3_RIPO1</name>
<dbReference type="KEGG" id="cyp:PCC8801_1421"/>
<gene>
    <name evidence="1" type="ordered locus">PCC8801_1421</name>
</gene>
<dbReference type="EMBL" id="CP001287">
    <property type="protein sequence ID" value="ACK65478.1"/>
    <property type="molecule type" value="Genomic_DNA"/>
</dbReference>
<organism evidence="1 2">
    <name type="scientific">Rippkaea orientalis (strain PCC 8801 / RF-1)</name>
    <name type="common">Cyanothece sp. (strain PCC 8801)</name>
    <dbReference type="NCBI Taxonomy" id="41431"/>
    <lineage>
        <taxon>Bacteria</taxon>
        <taxon>Bacillati</taxon>
        <taxon>Cyanobacteriota</taxon>
        <taxon>Cyanophyceae</taxon>
        <taxon>Oscillatoriophycideae</taxon>
        <taxon>Chroococcales</taxon>
        <taxon>Aphanothecaceae</taxon>
        <taxon>Rippkaea</taxon>
        <taxon>Rippkaea orientalis</taxon>
    </lineage>
</organism>
<dbReference type="Proteomes" id="UP000008204">
    <property type="component" value="Chromosome"/>
</dbReference>
<accession>B7K4L3</accession>
<proteinExistence type="predicted"/>
<keyword evidence="2" id="KW-1185">Reference proteome</keyword>
<protein>
    <submittedName>
        <fullName evidence="1">Uncharacterized protein</fullName>
    </submittedName>
</protein>
<evidence type="ECO:0000313" key="1">
    <source>
        <dbReference type="EMBL" id="ACK65478.1"/>
    </source>
</evidence>